<evidence type="ECO:0000313" key="2">
    <source>
        <dbReference type="EMBL" id="MDR7319877.1"/>
    </source>
</evidence>
<dbReference type="RefSeq" id="WP_310407799.1">
    <property type="nucleotide sequence ID" value="NZ_JAVDYC010000001.1"/>
</dbReference>
<feature type="region of interest" description="Disordered" evidence="1">
    <location>
        <begin position="175"/>
        <end position="199"/>
    </location>
</feature>
<dbReference type="Proteomes" id="UP001183629">
    <property type="component" value="Unassembled WGS sequence"/>
</dbReference>
<sequence length="257" mass="27756">MTTAALPIGGVGAFLPLGAALLRRRARPAARGAEALRAEIAAEPTDDERRRAMHLVHTMTKMDECLRDRGRSRSVATMSMNGWLSLPDKGARMHRTGTEIGHTPRDRDVDPALPVVQHPRRAFSICLACRDSGAQYPTPQPPLPSSSGPTTLTRRDSTCRASALAPLICEPLRRTSRRSGNFKSASADRTPPESVIRTPSETPFQTIHENSTSYSTGKLTWRRSGTCSSTNVRGRAQRCSGRSRQSDGSGIGGLAAT</sequence>
<accession>A0AAE3ZJ06</accession>
<name>A0AAE3ZJ06_9ACTN</name>
<keyword evidence="3" id="KW-1185">Reference proteome</keyword>
<reference evidence="2 3" key="1">
    <citation type="submission" date="2023-07" db="EMBL/GenBank/DDBJ databases">
        <title>Sequencing the genomes of 1000 actinobacteria strains.</title>
        <authorList>
            <person name="Klenk H.-P."/>
        </authorList>
    </citation>
    <scope>NUCLEOTIDE SEQUENCE [LARGE SCALE GENOMIC DNA]</scope>
    <source>
        <strain evidence="2 3">DSM 44711</strain>
    </source>
</reference>
<dbReference type="AlphaFoldDB" id="A0AAE3ZJ06"/>
<evidence type="ECO:0000313" key="3">
    <source>
        <dbReference type="Proteomes" id="UP001183629"/>
    </source>
</evidence>
<feature type="region of interest" description="Disordered" evidence="1">
    <location>
        <begin position="224"/>
        <end position="257"/>
    </location>
</feature>
<protein>
    <submittedName>
        <fullName evidence="2">Uncharacterized protein</fullName>
    </submittedName>
</protein>
<feature type="region of interest" description="Disordered" evidence="1">
    <location>
        <begin position="135"/>
        <end position="154"/>
    </location>
</feature>
<dbReference type="EMBL" id="JAVDYC010000001">
    <property type="protein sequence ID" value="MDR7319877.1"/>
    <property type="molecule type" value="Genomic_DNA"/>
</dbReference>
<comment type="caution">
    <text evidence="2">The sequence shown here is derived from an EMBL/GenBank/DDBJ whole genome shotgun (WGS) entry which is preliminary data.</text>
</comment>
<evidence type="ECO:0000256" key="1">
    <source>
        <dbReference type="SAM" id="MobiDB-lite"/>
    </source>
</evidence>
<gene>
    <name evidence="2" type="ORF">J2S44_000127</name>
</gene>
<proteinExistence type="predicted"/>
<organism evidence="2 3">
    <name type="scientific">Catenuloplanes niger</name>
    <dbReference type="NCBI Taxonomy" id="587534"/>
    <lineage>
        <taxon>Bacteria</taxon>
        <taxon>Bacillati</taxon>
        <taxon>Actinomycetota</taxon>
        <taxon>Actinomycetes</taxon>
        <taxon>Micromonosporales</taxon>
        <taxon>Micromonosporaceae</taxon>
        <taxon>Catenuloplanes</taxon>
    </lineage>
</organism>